<dbReference type="Pfam" id="PF04969">
    <property type="entry name" value="CS"/>
    <property type="match status" value="1"/>
</dbReference>
<feature type="domain" description="CS" evidence="6">
    <location>
        <begin position="32"/>
        <end position="121"/>
    </location>
</feature>
<dbReference type="Proteomes" id="UP000886523">
    <property type="component" value="Unassembled WGS sequence"/>
</dbReference>
<dbReference type="AlphaFoldDB" id="A0A9P6B146"/>
<dbReference type="PANTHER" id="PTHR12356:SF3">
    <property type="entry name" value="NUCLEAR MIGRATION PROTEIN NUDC"/>
    <property type="match status" value="1"/>
</dbReference>
<accession>A0A9P6B146</accession>
<dbReference type="Gene3D" id="2.60.40.790">
    <property type="match status" value="1"/>
</dbReference>
<reference evidence="7" key="1">
    <citation type="journal article" date="2020" name="Nat. Commun.">
        <title>Large-scale genome sequencing of mycorrhizal fungi provides insights into the early evolution of symbiotic traits.</title>
        <authorList>
            <person name="Miyauchi S."/>
            <person name="Kiss E."/>
            <person name="Kuo A."/>
            <person name="Drula E."/>
            <person name="Kohler A."/>
            <person name="Sanchez-Garcia M."/>
            <person name="Morin E."/>
            <person name="Andreopoulos B."/>
            <person name="Barry K.W."/>
            <person name="Bonito G."/>
            <person name="Buee M."/>
            <person name="Carver A."/>
            <person name="Chen C."/>
            <person name="Cichocki N."/>
            <person name="Clum A."/>
            <person name="Culley D."/>
            <person name="Crous P.W."/>
            <person name="Fauchery L."/>
            <person name="Girlanda M."/>
            <person name="Hayes R.D."/>
            <person name="Keri Z."/>
            <person name="LaButti K."/>
            <person name="Lipzen A."/>
            <person name="Lombard V."/>
            <person name="Magnuson J."/>
            <person name="Maillard F."/>
            <person name="Murat C."/>
            <person name="Nolan M."/>
            <person name="Ohm R.A."/>
            <person name="Pangilinan J."/>
            <person name="Pereira M.F."/>
            <person name="Perotto S."/>
            <person name="Peter M."/>
            <person name="Pfister S."/>
            <person name="Riley R."/>
            <person name="Sitrit Y."/>
            <person name="Stielow J.B."/>
            <person name="Szollosi G."/>
            <person name="Zifcakova L."/>
            <person name="Stursova M."/>
            <person name="Spatafora J.W."/>
            <person name="Tedersoo L."/>
            <person name="Vaario L.M."/>
            <person name="Yamada A."/>
            <person name="Yan M."/>
            <person name="Wang P."/>
            <person name="Xu J."/>
            <person name="Bruns T."/>
            <person name="Baldrian P."/>
            <person name="Vilgalys R."/>
            <person name="Dunand C."/>
            <person name="Henrissat B."/>
            <person name="Grigoriev I.V."/>
            <person name="Hibbett D."/>
            <person name="Nagy L.G."/>
            <person name="Martin F.M."/>
        </authorList>
    </citation>
    <scope>NUCLEOTIDE SEQUENCE</scope>
    <source>
        <strain evidence="7">UP504</strain>
    </source>
</reference>
<feature type="compositionally biased region" description="Basic and acidic residues" evidence="5">
    <location>
        <begin position="17"/>
        <end position="29"/>
    </location>
</feature>
<dbReference type="OrthoDB" id="416217at2759"/>
<dbReference type="SUPFAM" id="SSF49764">
    <property type="entry name" value="HSP20-like chaperones"/>
    <property type="match status" value="1"/>
</dbReference>
<organism evidence="7 8">
    <name type="scientific">Hydnum rufescens UP504</name>
    <dbReference type="NCBI Taxonomy" id="1448309"/>
    <lineage>
        <taxon>Eukaryota</taxon>
        <taxon>Fungi</taxon>
        <taxon>Dikarya</taxon>
        <taxon>Basidiomycota</taxon>
        <taxon>Agaricomycotina</taxon>
        <taxon>Agaricomycetes</taxon>
        <taxon>Cantharellales</taxon>
        <taxon>Hydnaceae</taxon>
        <taxon>Hydnum</taxon>
    </lineage>
</organism>
<dbReference type="CDD" id="cd06467">
    <property type="entry name" value="p23_NUDC_like"/>
    <property type="match status" value="1"/>
</dbReference>
<protein>
    <recommendedName>
        <fullName evidence="4">Nuclear movement protein nudC</fullName>
    </recommendedName>
</protein>
<comment type="caution">
    <text evidence="7">The sequence shown here is derived from an EMBL/GenBank/DDBJ whole genome shotgun (WGS) entry which is preliminary data.</text>
</comment>
<sequence>MSSSDPVPTPVAALDAPLKKRDDMTKEEREEFDPLPYQWRQELGDVDVTVPVPKGTRAKDLDVKISKKALSVGLKGKDKILEGELCKDIKVEDSTWTLQDQSSLLIHLEKVNKMTWWENVLTHHPKLDTTKIQPENSKLSDLDGETRGMVEKMMFDNQQKQLGKPTSDELKKHEALARFKAQHPEMDFSKAKIT</sequence>
<dbReference type="GO" id="GO:0051082">
    <property type="term" value="F:unfolded protein binding"/>
    <property type="evidence" value="ECO:0007669"/>
    <property type="project" value="TreeGrafter"/>
</dbReference>
<keyword evidence="8" id="KW-1185">Reference proteome</keyword>
<evidence type="ECO:0000313" key="8">
    <source>
        <dbReference type="Proteomes" id="UP000886523"/>
    </source>
</evidence>
<evidence type="ECO:0000313" key="7">
    <source>
        <dbReference type="EMBL" id="KAF9515564.1"/>
    </source>
</evidence>
<dbReference type="EMBL" id="MU128948">
    <property type="protein sequence ID" value="KAF9515564.1"/>
    <property type="molecule type" value="Genomic_DNA"/>
</dbReference>
<feature type="region of interest" description="Disordered" evidence="5">
    <location>
        <begin position="1"/>
        <end position="36"/>
    </location>
</feature>
<gene>
    <name evidence="7" type="ORF">BS47DRAFT_1360860</name>
</gene>
<comment type="function">
    <text evidence="3">Required for nuclear movement. May interact between microtubules and nuclei and/or may be involved in the generation of force used to move nuclei during interphase.</text>
</comment>
<dbReference type="PANTHER" id="PTHR12356">
    <property type="entry name" value="NUCLEAR MOVEMENT PROTEIN NUDC"/>
    <property type="match status" value="1"/>
</dbReference>
<dbReference type="GO" id="GO:0006457">
    <property type="term" value="P:protein folding"/>
    <property type="evidence" value="ECO:0007669"/>
    <property type="project" value="TreeGrafter"/>
</dbReference>
<dbReference type="InterPro" id="IPR008978">
    <property type="entry name" value="HSP20-like_chaperone"/>
</dbReference>
<dbReference type="PROSITE" id="PS51203">
    <property type="entry name" value="CS"/>
    <property type="match status" value="1"/>
</dbReference>
<name>A0A9P6B146_9AGAM</name>
<evidence type="ECO:0000256" key="4">
    <source>
        <dbReference type="ARBA" id="ARBA00068398"/>
    </source>
</evidence>
<evidence type="ECO:0000256" key="1">
    <source>
        <dbReference type="ARBA" id="ARBA00004496"/>
    </source>
</evidence>
<evidence type="ECO:0000256" key="5">
    <source>
        <dbReference type="SAM" id="MobiDB-lite"/>
    </source>
</evidence>
<evidence type="ECO:0000256" key="3">
    <source>
        <dbReference type="ARBA" id="ARBA00059400"/>
    </source>
</evidence>
<dbReference type="FunFam" id="2.60.40.790:FF:000001">
    <property type="entry name" value="Nuclear migration protein nudC"/>
    <property type="match status" value="1"/>
</dbReference>
<proteinExistence type="predicted"/>
<dbReference type="GO" id="GO:0005737">
    <property type="term" value="C:cytoplasm"/>
    <property type="evidence" value="ECO:0007669"/>
    <property type="project" value="UniProtKB-SubCell"/>
</dbReference>
<keyword evidence="2" id="KW-0963">Cytoplasm</keyword>
<dbReference type="InterPro" id="IPR037898">
    <property type="entry name" value="NudC_fam"/>
</dbReference>
<comment type="subcellular location">
    <subcellularLocation>
        <location evidence="1">Cytoplasm</location>
    </subcellularLocation>
</comment>
<evidence type="ECO:0000256" key="2">
    <source>
        <dbReference type="ARBA" id="ARBA00022490"/>
    </source>
</evidence>
<evidence type="ECO:0000259" key="6">
    <source>
        <dbReference type="PROSITE" id="PS51203"/>
    </source>
</evidence>
<dbReference type="InterPro" id="IPR007052">
    <property type="entry name" value="CS_dom"/>
</dbReference>